<evidence type="ECO:0000256" key="1">
    <source>
        <dbReference type="SAM" id="MobiDB-lite"/>
    </source>
</evidence>
<organism evidence="2 3">
    <name type="scientific">Immersiella caudata</name>
    <dbReference type="NCBI Taxonomy" id="314043"/>
    <lineage>
        <taxon>Eukaryota</taxon>
        <taxon>Fungi</taxon>
        <taxon>Dikarya</taxon>
        <taxon>Ascomycota</taxon>
        <taxon>Pezizomycotina</taxon>
        <taxon>Sordariomycetes</taxon>
        <taxon>Sordariomycetidae</taxon>
        <taxon>Sordariales</taxon>
        <taxon>Lasiosphaeriaceae</taxon>
        <taxon>Immersiella</taxon>
    </lineage>
</organism>
<evidence type="ECO:0000313" key="3">
    <source>
        <dbReference type="Proteomes" id="UP001175000"/>
    </source>
</evidence>
<feature type="compositionally biased region" description="Basic and acidic residues" evidence="1">
    <location>
        <begin position="329"/>
        <end position="341"/>
    </location>
</feature>
<accession>A0AA39WX69</accession>
<feature type="region of interest" description="Disordered" evidence="1">
    <location>
        <begin position="312"/>
        <end position="375"/>
    </location>
</feature>
<name>A0AA39WX69_9PEZI</name>
<reference evidence="2" key="1">
    <citation type="submission" date="2023-06" db="EMBL/GenBank/DDBJ databases">
        <title>Genome-scale phylogeny and comparative genomics of the fungal order Sordariales.</title>
        <authorList>
            <consortium name="Lawrence Berkeley National Laboratory"/>
            <person name="Hensen N."/>
            <person name="Bonometti L."/>
            <person name="Westerberg I."/>
            <person name="Brannstrom I.O."/>
            <person name="Guillou S."/>
            <person name="Cros-Aarteil S."/>
            <person name="Calhoun S."/>
            <person name="Haridas S."/>
            <person name="Kuo A."/>
            <person name="Mondo S."/>
            <person name="Pangilinan J."/>
            <person name="Riley R."/>
            <person name="Labutti K."/>
            <person name="Andreopoulos B."/>
            <person name="Lipzen A."/>
            <person name="Chen C."/>
            <person name="Yanf M."/>
            <person name="Daum C."/>
            <person name="Ng V."/>
            <person name="Clum A."/>
            <person name="Steindorff A."/>
            <person name="Ohm R."/>
            <person name="Martin F."/>
            <person name="Silar P."/>
            <person name="Natvig D."/>
            <person name="Lalanne C."/>
            <person name="Gautier V."/>
            <person name="Ament-Velasquez S.L."/>
            <person name="Kruys A."/>
            <person name="Hutchinson M.I."/>
            <person name="Powell A.J."/>
            <person name="Barry K."/>
            <person name="Miller A.N."/>
            <person name="Grigoriev I.V."/>
            <person name="Debuchy R."/>
            <person name="Gladieux P."/>
            <person name="Thoren M.H."/>
            <person name="Johannesson H."/>
        </authorList>
    </citation>
    <scope>NUCLEOTIDE SEQUENCE</scope>
    <source>
        <strain evidence="2">CBS 606.72</strain>
    </source>
</reference>
<dbReference type="EMBL" id="JAULSU010000003">
    <property type="protein sequence ID" value="KAK0623230.1"/>
    <property type="molecule type" value="Genomic_DNA"/>
</dbReference>
<evidence type="ECO:0000313" key="2">
    <source>
        <dbReference type="EMBL" id="KAK0623230.1"/>
    </source>
</evidence>
<keyword evidence="3" id="KW-1185">Reference proteome</keyword>
<protein>
    <submittedName>
        <fullName evidence="2">Uncharacterized protein</fullName>
    </submittedName>
</protein>
<dbReference type="AlphaFoldDB" id="A0AA39WX69"/>
<comment type="caution">
    <text evidence="2">The sequence shown here is derived from an EMBL/GenBank/DDBJ whole genome shotgun (WGS) entry which is preliminary data.</text>
</comment>
<sequence>MLGKGDWPRSSREEDVDPPVNLLQTAEESKDSIESILDTFVGGTLGDSYMGNTLFFIRSPYSPFLLDRYLGWRPLPRDALDKQQGQHEDQYCGGWTDAFQDLLCVSSGLPLLDPSELQFRNRFSRELFTRDGGAPKDEIGFQAEVWIRHMKQHRLDEVLFPYRDRSIPYRSPRTMPEWVTLREVERSASEELRRLAGAFRQGEGVWRKEIAPNIERIRAAAMDEPETEEDAYRAVNRQADAERRNIEAISVKWDNLFGVLKRIGDDEDKPREARVISSLENTKPTWSGGTKTVTKKEWVDGTGAVHTETVVSVKNAAGEETSRRVSHSIRSDDVAQEDHPNRGVHGPNADGPGDRKDVVPVKDDKKPSGWFWTRR</sequence>
<gene>
    <name evidence="2" type="ORF">B0T14DRAFT_169261</name>
</gene>
<proteinExistence type="predicted"/>
<feature type="compositionally biased region" description="Basic and acidic residues" evidence="1">
    <location>
        <begin position="352"/>
        <end position="367"/>
    </location>
</feature>
<dbReference type="Proteomes" id="UP001175000">
    <property type="component" value="Unassembled WGS sequence"/>
</dbReference>